<evidence type="ECO:0000313" key="1">
    <source>
        <dbReference type="EMBL" id="NEN51036.1"/>
    </source>
</evidence>
<dbReference type="RefSeq" id="WP_163610733.1">
    <property type="nucleotide sequence ID" value="NZ_JAAGWB010000018.1"/>
</dbReference>
<gene>
    <name evidence="1" type="ORF">G3R41_08790</name>
</gene>
<accession>A0A6P0H8B7</accession>
<dbReference type="EMBL" id="JAAGWB010000018">
    <property type="protein sequence ID" value="NEN51036.1"/>
    <property type="molecule type" value="Genomic_DNA"/>
</dbReference>
<proteinExistence type="predicted"/>
<sequence>MNDLLTKLLTALDEHAPRRAVLETYYAGRQPLAFLSPDARAAIGTRFGVMASNLPRLAVNALAERLRVSGFRTAGQPNAGLWADWLRNDLDQLAGVAHREALLLGECFVLVWADADGPRVTIESPRQVAVRRDPATRRITAAVKRWEDGTGTMAVLYEGDRITRYRSESLGATTTGFTPVATLPNPFGQPPVVALRNSDRLLGPGASEVDDLVPLVDGLNKTLADMLVSSEYAGRPRRWATGIELEERPVLDAAGNPVIDEDGEPVTVTVNPYPEGNRMMISEDPASKFGSVPAADLAGYDSAVRVLLGQIAAVSALPAHYLGVLGDQPPSADSLRAAEASLTARAEARQATFGRAWEEVGRLMVAARTGSNAAAVDVTVQWADAATRSIAQEADAVVKLAAAGLLPPDYALARLGYSDDQIAEIRRAREREQVGKTTAEVAARAELAAQLQRDQGLSQPAALAAAGLFAAAAETRTDTAAVPTA</sequence>
<protein>
    <submittedName>
        <fullName evidence="1">Phage portal protein</fullName>
    </submittedName>
</protein>
<reference evidence="1 2" key="1">
    <citation type="submission" date="2020-02" db="EMBL/GenBank/DDBJ databases">
        <title>The WGS of Modestobacter muralis DSM 100205.</title>
        <authorList>
            <person name="Jiang Z."/>
        </authorList>
    </citation>
    <scope>NUCLEOTIDE SEQUENCE [LARGE SCALE GENOMIC DNA]</scope>
    <source>
        <strain evidence="1 2">DSM 100205</strain>
    </source>
</reference>
<dbReference type="Proteomes" id="UP000471152">
    <property type="component" value="Unassembled WGS sequence"/>
</dbReference>
<evidence type="ECO:0000313" key="2">
    <source>
        <dbReference type="Proteomes" id="UP000471152"/>
    </source>
</evidence>
<organism evidence="1 2">
    <name type="scientific">Modestobacter muralis</name>
    <dbReference type="NCBI Taxonomy" id="1608614"/>
    <lineage>
        <taxon>Bacteria</taxon>
        <taxon>Bacillati</taxon>
        <taxon>Actinomycetota</taxon>
        <taxon>Actinomycetes</taxon>
        <taxon>Geodermatophilales</taxon>
        <taxon>Geodermatophilaceae</taxon>
        <taxon>Modestobacter</taxon>
    </lineage>
</organism>
<name>A0A6P0H8B7_9ACTN</name>
<comment type="caution">
    <text evidence="1">The sequence shown here is derived from an EMBL/GenBank/DDBJ whole genome shotgun (WGS) entry which is preliminary data.</text>
</comment>
<dbReference type="AlphaFoldDB" id="A0A6P0H8B7"/>
<dbReference type="InterPro" id="IPR021145">
    <property type="entry name" value="Portal_protein_SPP1_Gp6-like"/>
</dbReference>
<dbReference type="Pfam" id="PF05133">
    <property type="entry name" value="SPP1_portal"/>
    <property type="match status" value="1"/>
</dbReference>